<dbReference type="PANTHER" id="PTHR13393">
    <property type="entry name" value="SAM-DEPENDENT METHYLTRANSFERASE"/>
    <property type="match status" value="1"/>
</dbReference>
<feature type="binding site" evidence="6">
    <location>
        <position position="75"/>
    </location>
    <ligand>
        <name>S-adenosyl-L-methionine</name>
        <dbReference type="ChEBI" id="CHEBI:59789"/>
    </ligand>
</feature>
<evidence type="ECO:0000313" key="8">
    <source>
        <dbReference type="Proteomes" id="UP000242254"/>
    </source>
</evidence>
<dbReference type="InterPro" id="IPR017182">
    <property type="entry name" value="METTL16/PsiM"/>
</dbReference>
<dbReference type="AlphaFoldDB" id="A0A2G4SVL1"/>
<sequence length="419" mass="48683">MHPKNIYNVEPDFKELATNFDSFKPFVKQQSNGRAYIDFKDPLAVKELCKCLMKRDFDIDLDFPLDSLCPAVPNRLNYILWLEDLVSETIQDDKIRGIDINLSSKSGVGASCIYPLLGCARNPHWTFLGTDINHRSIEWAQENVRKNGLEDKIKIRHNDDPEKILVIDEEEYTFCMCNPPFYESQEELEQGLVNKELEPSAVCTGSHHEMITQGGEYGFISRMIKESLEIRTRIRWYTSMIGLKKSIWPLVRMLKASGITNYLVTDLTQGKTTRWAIAWSFHPERAVKTPSLDEYRPKCQFVIKLPQSIDFVMRHIQTILADLDISIERQDCQSLIGTAKRNSWSRAARRQKRQKITSEPEQDLFTFEMILEPNTVLQISWTKGQDRSLFESFWSHVKKRIEEQCGLERGTKNKCFIEA</sequence>
<dbReference type="STRING" id="1340429.A0A2G4SVL1"/>
<keyword evidence="2 5" id="KW-0489">Methyltransferase</keyword>
<comment type="similarity">
    <text evidence="1 5">Belongs to the methyltransferase superfamily. METTL16/RlmF family.</text>
</comment>
<evidence type="ECO:0000256" key="4">
    <source>
        <dbReference type="ARBA" id="ARBA00022691"/>
    </source>
</evidence>
<proteinExistence type="inferred from homology"/>
<dbReference type="EMBL" id="KZ303849">
    <property type="protein sequence ID" value="PHZ12810.1"/>
    <property type="molecule type" value="Genomic_DNA"/>
</dbReference>
<protein>
    <recommendedName>
        <fullName evidence="5">U6 small nuclear RNA (adenine-(43)-N(6))-methyltransferase</fullName>
        <ecNumber evidence="5">2.1.1.-</ecNumber>
    </recommendedName>
</protein>
<keyword evidence="3 5" id="KW-0808">Transferase</keyword>
<dbReference type="PIRSF" id="PIRSF037350">
    <property type="entry name" value="Mtase_ZK1128_prd"/>
    <property type="match status" value="1"/>
</dbReference>
<dbReference type="InterPro" id="IPR010286">
    <property type="entry name" value="METTL16/RlmF"/>
</dbReference>
<gene>
    <name evidence="7" type="ORF">RHIMIDRAFT_251723</name>
</gene>
<reference evidence="7 8" key="1">
    <citation type="journal article" date="2016" name="Proc. Natl. Acad. Sci. U.S.A.">
        <title>Lipid metabolic changes in an early divergent fungus govern the establishment of a mutualistic symbiosis with endobacteria.</title>
        <authorList>
            <person name="Lastovetsky O.A."/>
            <person name="Gaspar M.L."/>
            <person name="Mondo S.J."/>
            <person name="LaButti K.M."/>
            <person name="Sandor L."/>
            <person name="Grigoriev I.V."/>
            <person name="Henry S.A."/>
            <person name="Pawlowska T.E."/>
        </authorList>
    </citation>
    <scope>NUCLEOTIDE SEQUENCE [LARGE SCALE GENOMIC DNA]</scope>
    <source>
        <strain evidence="7 8">ATCC 52813</strain>
    </source>
</reference>
<accession>A0A2G4SVL1</accession>
<dbReference type="EC" id="2.1.1.-" evidence="5"/>
<dbReference type="CDD" id="cd02440">
    <property type="entry name" value="AdoMet_MTases"/>
    <property type="match status" value="1"/>
</dbReference>
<dbReference type="InterPro" id="IPR029063">
    <property type="entry name" value="SAM-dependent_MTases_sf"/>
</dbReference>
<feature type="binding site" evidence="6">
    <location>
        <position position="107"/>
    </location>
    <ligand>
        <name>S-adenosyl-L-methionine</name>
        <dbReference type="ChEBI" id="CHEBI:59789"/>
    </ligand>
</feature>
<dbReference type="GO" id="GO:0008168">
    <property type="term" value="F:methyltransferase activity"/>
    <property type="evidence" value="ECO:0007669"/>
    <property type="project" value="UniProtKB-UniRule"/>
</dbReference>
<feature type="binding site" evidence="6">
    <location>
        <position position="131"/>
    </location>
    <ligand>
        <name>S-adenosyl-L-methionine</name>
        <dbReference type="ChEBI" id="CHEBI:59789"/>
    </ligand>
</feature>
<evidence type="ECO:0000256" key="1">
    <source>
        <dbReference type="ARBA" id="ARBA00005878"/>
    </source>
</evidence>
<evidence type="ECO:0000256" key="2">
    <source>
        <dbReference type="ARBA" id="ARBA00022603"/>
    </source>
</evidence>
<feature type="binding site" evidence="6">
    <location>
        <position position="178"/>
    </location>
    <ligand>
        <name>S-adenosyl-L-methionine</name>
        <dbReference type="ChEBI" id="CHEBI:59789"/>
    </ligand>
</feature>
<organism evidence="7 8">
    <name type="scientific">Rhizopus microsporus ATCC 52813</name>
    <dbReference type="NCBI Taxonomy" id="1340429"/>
    <lineage>
        <taxon>Eukaryota</taxon>
        <taxon>Fungi</taxon>
        <taxon>Fungi incertae sedis</taxon>
        <taxon>Mucoromycota</taxon>
        <taxon>Mucoromycotina</taxon>
        <taxon>Mucoromycetes</taxon>
        <taxon>Mucorales</taxon>
        <taxon>Mucorineae</taxon>
        <taxon>Rhizopodaceae</taxon>
        <taxon>Rhizopus</taxon>
    </lineage>
</organism>
<dbReference type="GeneID" id="35441866"/>
<evidence type="ECO:0000256" key="6">
    <source>
        <dbReference type="PIRSR" id="PIRSR037350-1"/>
    </source>
</evidence>
<dbReference type="GO" id="GO:0005634">
    <property type="term" value="C:nucleus"/>
    <property type="evidence" value="ECO:0007669"/>
    <property type="project" value="TreeGrafter"/>
</dbReference>
<dbReference type="Pfam" id="PF05971">
    <property type="entry name" value="Methyltransf_10"/>
    <property type="match status" value="1"/>
</dbReference>
<evidence type="ECO:0000256" key="3">
    <source>
        <dbReference type="ARBA" id="ARBA00022679"/>
    </source>
</evidence>
<dbReference type="Proteomes" id="UP000242254">
    <property type="component" value="Unassembled WGS sequence"/>
</dbReference>
<dbReference type="PANTHER" id="PTHR13393:SF0">
    <property type="entry name" value="RNA N6-ADENOSINE-METHYLTRANSFERASE METTL16"/>
    <property type="match status" value="1"/>
</dbReference>
<evidence type="ECO:0000256" key="5">
    <source>
        <dbReference type="PIRNR" id="PIRNR037350"/>
    </source>
</evidence>
<dbReference type="RefSeq" id="XP_023466518.1">
    <property type="nucleotide sequence ID" value="XM_023610876.1"/>
</dbReference>
<keyword evidence="8" id="KW-1185">Reference proteome</keyword>
<name>A0A2G4SVL1_RHIZD</name>
<evidence type="ECO:0000313" key="7">
    <source>
        <dbReference type="EMBL" id="PHZ12810.1"/>
    </source>
</evidence>
<dbReference type="GO" id="GO:0070475">
    <property type="term" value="P:rRNA base methylation"/>
    <property type="evidence" value="ECO:0007669"/>
    <property type="project" value="TreeGrafter"/>
</dbReference>
<dbReference type="Gene3D" id="3.40.50.150">
    <property type="entry name" value="Vaccinia Virus protein VP39"/>
    <property type="match status" value="1"/>
</dbReference>
<dbReference type="SUPFAM" id="SSF53335">
    <property type="entry name" value="S-adenosyl-L-methionine-dependent methyltransferases"/>
    <property type="match status" value="2"/>
</dbReference>
<keyword evidence="4 6" id="KW-0949">S-adenosyl-L-methionine</keyword>